<gene>
    <name evidence="1" type="ORF">DL897_10835</name>
</gene>
<dbReference type="SUPFAM" id="SSF46785">
    <property type="entry name" value="Winged helix' DNA-binding domain"/>
    <property type="match status" value="1"/>
</dbReference>
<keyword evidence="2" id="KW-1185">Reference proteome</keyword>
<proteinExistence type="predicted"/>
<dbReference type="RefSeq" id="WP_113659164.1">
    <property type="nucleotide sequence ID" value="NZ_KZ845667.1"/>
</dbReference>
<sequence>MDINQESYKKVKRRKHFSHYSEKPFGWYLKRLDKLITSHVNELFKDKELTRFHWQALNNTYHEGTKTKESLHELVQDYVDKKKLDEVIHSLVERGWMIRNESSGQQITKLELTSKGKKEFPSLDAILYEFDQRVFYGVTKEEYQIVIKVLTRMINNLDKGSKLSTP</sequence>
<comment type="caution">
    <text evidence="1">The sequence shown here is derived from an EMBL/GenBank/DDBJ whole genome shotgun (WGS) entry which is preliminary data.</text>
</comment>
<organism evidence="1 2">
    <name type="scientific">Thermoflavimicrobium daqui</name>
    <dbReference type="NCBI Taxonomy" id="2137476"/>
    <lineage>
        <taxon>Bacteria</taxon>
        <taxon>Bacillati</taxon>
        <taxon>Bacillota</taxon>
        <taxon>Bacilli</taxon>
        <taxon>Bacillales</taxon>
        <taxon>Thermoactinomycetaceae</taxon>
        <taxon>Thermoflavimicrobium</taxon>
    </lineage>
</organism>
<reference evidence="1 2" key="2">
    <citation type="submission" date="2018-06" db="EMBL/GenBank/DDBJ databases">
        <authorList>
            <person name="Zhirakovskaya E."/>
        </authorList>
    </citation>
    <scope>NUCLEOTIDE SEQUENCE [LARGE SCALE GENOMIC DNA]</scope>
    <source>
        <strain evidence="1 2">FBKL4.011</strain>
    </source>
</reference>
<evidence type="ECO:0000313" key="2">
    <source>
        <dbReference type="Proteomes" id="UP000251213"/>
    </source>
</evidence>
<name>A0A364K4F1_9BACL</name>
<evidence type="ECO:0008006" key="3">
    <source>
        <dbReference type="Google" id="ProtNLM"/>
    </source>
</evidence>
<accession>A0A364K4F1</accession>
<evidence type="ECO:0000313" key="1">
    <source>
        <dbReference type="EMBL" id="RAL24171.1"/>
    </source>
</evidence>
<reference evidence="1 2" key="1">
    <citation type="submission" date="2018-06" db="EMBL/GenBank/DDBJ databases">
        <title>Thermoflavimicrobium daqus sp. nov., a thermophilic microbe isolated from Moutai-flavour Daqu.</title>
        <authorList>
            <person name="Wang X."/>
            <person name="Zhou H."/>
        </authorList>
    </citation>
    <scope>NUCLEOTIDE SEQUENCE [LARGE SCALE GENOMIC DNA]</scope>
    <source>
        <strain evidence="1 2">FBKL4.011</strain>
    </source>
</reference>
<dbReference type="OrthoDB" id="669743at2"/>
<dbReference type="EMBL" id="QJKK01000005">
    <property type="protein sequence ID" value="RAL24171.1"/>
    <property type="molecule type" value="Genomic_DNA"/>
</dbReference>
<dbReference type="InterPro" id="IPR036388">
    <property type="entry name" value="WH-like_DNA-bd_sf"/>
</dbReference>
<dbReference type="InterPro" id="IPR036390">
    <property type="entry name" value="WH_DNA-bd_sf"/>
</dbReference>
<dbReference type="AlphaFoldDB" id="A0A364K4F1"/>
<protein>
    <recommendedName>
        <fullName evidence="3">MarR family transcriptional regulator</fullName>
    </recommendedName>
</protein>
<dbReference type="Gene3D" id="1.10.10.10">
    <property type="entry name" value="Winged helix-like DNA-binding domain superfamily/Winged helix DNA-binding domain"/>
    <property type="match status" value="1"/>
</dbReference>
<dbReference type="Proteomes" id="UP000251213">
    <property type="component" value="Unassembled WGS sequence"/>
</dbReference>